<feature type="compositionally biased region" description="Basic and acidic residues" evidence="1">
    <location>
        <begin position="131"/>
        <end position="142"/>
    </location>
</feature>
<sequence length="142" mass="15999">MTDFSPLSPEENEINAMKETDVKRPASPRNILVTDEFIFEHRPILDHINKIRSQLKYFEIQLSFNRGPEKKAEIRAGLIAAAEQMDAAIAQLGVPLAKLPRTSEEIVKNVSDKRDPKKQGDPPAPQRHQARSKEEKPAGAKH</sequence>
<gene>
    <name evidence="2" type="ORF">CEXT_354731</name>
</gene>
<dbReference type="AlphaFoldDB" id="A0AAV4XLM2"/>
<feature type="region of interest" description="Disordered" evidence="1">
    <location>
        <begin position="1"/>
        <end position="24"/>
    </location>
</feature>
<evidence type="ECO:0000256" key="1">
    <source>
        <dbReference type="SAM" id="MobiDB-lite"/>
    </source>
</evidence>
<feature type="compositionally biased region" description="Basic and acidic residues" evidence="1">
    <location>
        <begin position="105"/>
        <end position="120"/>
    </location>
</feature>
<proteinExistence type="predicted"/>
<keyword evidence="3" id="KW-1185">Reference proteome</keyword>
<reference evidence="2 3" key="1">
    <citation type="submission" date="2021-06" db="EMBL/GenBank/DDBJ databases">
        <title>Caerostris extrusa draft genome.</title>
        <authorList>
            <person name="Kono N."/>
            <person name="Arakawa K."/>
        </authorList>
    </citation>
    <scope>NUCLEOTIDE SEQUENCE [LARGE SCALE GENOMIC DNA]</scope>
</reference>
<dbReference type="EMBL" id="BPLR01000500">
    <property type="protein sequence ID" value="GIY95288.1"/>
    <property type="molecule type" value="Genomic_DNA"/>
</dbReference>
<comment type="caution">
    <text evidence="2">The sequence shown here is derived from an EMBL/GenBank/DDBJ whole genome shotgun (WGS) entry which is preliminary data.</text>
</comment>
<evidence type="ECO:0000313" key="2">
    <source>
        <dbReference type="EMBL" id="GIY95288.1"/>
    </source>
</evidence>
<protein>
    <submittedName>
        <fullName evidence="2">Uncharacterized protein</fullName>
    </submittedName>
</protein>
<dbReference type="Proteomes" id="UP001054945">
    <property type="component" value="Unassembled WGS sequence"/>
</dbReference>
<accession>A0AAV4XLM2</accession>
<name>A0AAV4XLM2_CAEEX</name>
<evidence type="ECO:0000313" key="3">
    <source>
        <dbReference type="Proteomes" id="UP001054945"/>
    </source>
</evidence>
<feature type="region of interest" description="Disordered" evidence="1">
    <location>
        <begin position="105"/>
        <end position="142"/>
    </location>
</feature>
<organism evidence="2 3">
    <name type="scientific">Caerostris extrusa</name>
    <name type="common">Bark spider</name>
    <name type="synonym">Caerostris bankana</name>
    <dbReference type="NCBI Taxonomy" id="172846"/>
    <lineage>
        <taxon>Eukaryota</taxon>
        <taxon>Metazoa</taxon>
        <taxon>Ecdysozoa</taxon>
        <taxon>Arthropoda</taxon>
        <taxon>Chelicerata</taxon>
        <taxon>Arachnida</taxon>
        <taxon>Araneae</taxon>
        <taxon>Araneomorphae</taxon>
        <taxon>Entelegynae</taxon>
        <taxon>Araneoidea</taxon>
        <taxon>Araneidae</taxon>
        <taxon>Caerostris</taxon>
    </lineage>
</organism>